<keyword evidence="7 10" id="KW-0472">Membrane</keyword>
<comment type="caution">
    <text evidence="12">The sequence shown here is derived from an EMBL/GenBank/DDBJ whole genome shotgun (WGS) entry which is preliminary data.</text>
</comment>
<feature type="DNA-binding region" description="H-T-H motif" evidence="9">
    <location>
        <begin position="32"/>
        <end position="51"/>
    </location>
</feature>
<evidence type="ECO:0000259" key="11">
    <source>
        <dbReference type="PROSITE" id="PS50977"/>
    </source>
</evidence>
<keyword evidence="3" id="KW-1003">Cell membrane</keyword>
<dbReference type="RefSeq" id="WP_380954814.1">
    <property type="nucleotide sequence ID" value="NZ_JBHMDI010000011.1"/>
</dbReference>
<dbReference type="InterPro" id="IPR001647">
    <property type="entry name" value="HTH_TetR"/>
</dbReference>
<evidence type="ECO:0000256" key="6">
    <source>
        <dbReference type="ARBA" id="ARBA00023125"/>
    </source>
</evidence>
<evidence type="ECO:0000313" key="12">
    <source>
        <dbReference type="EMBL" id="MFB9347173.1"/>
    </source>
</evidence>
<feature type="transmembrane region" description="Helical" evidence="10">
    <location>
        <begin position="209"/>
        <end position="231"/>
    </location>
</feature>
<dbReference type="InterPro" id="IPR036259">
    <property type="entry name" value="MFS_trans_sf"/>
</dbReference>
<dbReference type="PANTHER" id="PTHR42718:SF47">
    <property type="entry name" value="METHYL VIOLOGEN RESISTANCE PROTEIN SMVA"/>
    <property type="match status" value="1"/>
</dbReference>
<dbReference type="InterPro" id="IPR009057">
    <property type="entry name" value="Homeodomain-like_sf"/>
</dbReference>
<dbReference type="Pfam" id="PF00440">
    <property type="entry name" value="TetR_N"/>
    <property type="match status" value="1"/>
</dbReference>
<dbReference type="Proteomes" id="UP001589753">
    <property type="component" value="Unassembled WGS sequence"/>
</dbReference>
<dbReference type="Gene3D" id="1.10.357.10">
    <property type="entry name" value="Tetracycline Repressor, domain 2"/>
    <property type="match status" value="1"/>
</dbReference>
<dbReference type="SUPFAM" id="SSF46689">
    <property type="entry name" value="Homeodomain-like"/>
    <property type="match status" value="1"/>
</dbReference>
<reference evidence="12 13" key="1">
    <citation type="submission" date="2024-09" db="EMBL/GenBank/DDBJ databases">
        <authorList>
            <person name="Sun Q."/>
            <person name="Mori K."/>
        </authorList>
    </citation>
    <scope>NUCLEOTIDE SEQUENCE [LARGE SCALE GENOMIC DNA]</scope>
    <source>
        <strain evidence="12 13">JCM 9767</strain>
    </source>
</reference>
<evidence type="ECO:0000256" key="8">
    <source>
        <dbReference type="ARBA" id="ARBA00023251"/>
    </source>
</evidence>
<dbReference type="SUPFAM" id="SSF103473">
    <property type="entry name" value="MFS general substrate transporter"/>
    <property type="match status" value="1"/>
</dbReference>
<name>A0ABV5L4T4_9ACTN</name>
<feature type="transmembrane region" description="Helical" evidence="10">
    <location>
        <begin position="100"/>
        <end position="124"/>
    </location>
</feature>
<keyword evidence="2" id="KW-0813">Transport</keyword>
<dbReference type="EMBL" id="JBHMDI010000011">
    <property type="protein sequence ID" value="MFB9347173.1"/>
    <property type="molecule type" value="Genomic_DNA"/>
</dbReference>
<dbReference type="PANTHER" id="PTHR42718">
    <property type="entry name" value="MAJOR FACILITATOR SUPERFAMILY MULTIDRUG TRANSPORTER MFSC"/>
    <property type="match status" value="1"/>
</dbReference>
<sequence>MSHVGCCRLMAVDRDHVLRSAAALLTRRSTATMDEVAEAAGISRATLHRQFAGRDALVRALEALGIAGCEAALAAARTDEGPAADAVRRLVAGIEPHAPLLGAALLVVGLGAGLSCTVTAYVILSGVPKEQAGAASAVFETAYELGAALGIAVLGSIVTGVYRGFTGPAGTPAEAHESLGGAVEAASALPAHTAEPLLDAARQAFVDGLTLAAGTGAVVLLATAAASWFMLRDQRLDDGVPGE</sequence>
<evidence type="ECO:0000256" key="4">
    <source>
        <dbReference type="ARBA" id="ARBA00022692"/>
    </source>
</evidence>
<proteinExistence type="predicted"/>
<accession>A0ABV5L4T4</accession>
<feature type="domain" description="HTH tetR-type" evidence="11">
    <location>
        <begin position="11"/>
        <end position="69"/>
    </location>
</feature>
<keyword evidence="4 10" id="KW-0812">Transmembrane</keyword>
<keyword evidence="6 9" id="KW-0238">DNA-binding</keyword>
<evidence type="ECO:0000256" key="1">
    <source>
        <dbReference type="ARBA" id="ARBA00004651"/>
    </source>
</evidence>
<evidence type="ECO:0000256" key="3">
    <source>
        <dbReference type="ARBA" id="ARBA00022475"/>
    </source>
</evidence>
<evidence type="ECO:0000256" key="10">
    <source>
        <dbReference type="SAM" id="Phobius"/>
    </source>
</evidence>
<evidence type="ECO:0000256" key="2">
    <source>
        <dbReference type="ARBA" id="ARBA00022448"/>
    </source>
</evidence>
<dbReference type="PROSITE" id="PS50977">
    <property type="entry name" value="HTH_TETR_2"/>
    <property type="match status" value="1"/>
</dbReference>
<evidence type="ECO:0000256" key="9">
    <source>
        <dbReference type="PROSITE-ProRule" id="PRU00335"/>
    </source>
</evidence>
<organism evidence="12 13">
    <name type="scientific">Streptomyces heliomycini</name>
    <dbReference type="NCBI Taxonomy" id="284032"/>
    <lineage>
        <taxon>Bacteria</taxon>
        <taxon>Bacillati</taxon>
        <taxon>Actinomycetota</taxon>
        <taxon>Actinomycetes</taxon>
        <taxon>Kitasatosporales</taxon>
        <taxon>Streptomycetaceae</taxon>
        <taxon>Streptomyces</taxon>
    </lineage>
</organism>
<evidence type="ECO:0000256" key="7">
    <source>
        <dbReference type="ARBA" id="ARBA00023136"/>
    </source>
</evidence>
<protein>
    <submittedName>
        <fullName evidence="12">TetR family transcriptional regulator</fullName>
    </submittedName>
</protein>
<gene>
    <name evidence="12" type="ORF">ACFFUA_06825</name>
</gene>
<evidence type="ECO:0000256" key="5">
    <source>
        <dbReference type="ARBA" id="ARBA00022989"/>
    </source>
</evidence>
<feature type="transmembrane region" description="Helical" evidence="10">
    <location>
        <begin position="145"/>
        <end position="165"/>
    </location>
</feature>
<keyword evidence="5 10" id="KW-1133">Transmembrane helix</keyword>
<keyword evidence="8" id="KW-0046">Antibiotic resistance</keyword>
<evidence type="ECO:0000313" key="13">
    <source>
        <dbReference type="Proteomes" id="UP001589753"/>
    </source>
</evidence>
<comment type="subcellular location">
    <subcellularLocation>
        <location evidence="1">Cell membrane</location>
        <topology evidence="1">Multi-pass membrane protein</topology>
    </subcellularLocation>
</comment>
<keyword evidence="13" id="KW-1185">Reference proteome</keyword>